<name>A0A1H6V2V1_9LACT</name>
<feature type="transmembrane region" description="Helical" evidence="2">
    <location>
        <begin position="198"/>
        <end position="219"/>
    </location>
</feature>
<feature type="domain" description="CAAX prenyl protease 2/Lysostaphin resistance protein A-like" evidence="3">
    <location>
        <begin position="126"/>
        <end position="211"/>
    </location>
</feature>
<dbReference type="PANTHER" id="PTHR36435">
    <property type="entry name" value="SLR1288 PROTEIN"/>
    <property type="match status" value="1"/>
</dbReference>
<dbReference type="InterPro" id="IPR052710">
    <property type="entry name" value="CAAX_protease"/>
</dbReference>
<feature type="transmembrane region" description="Helical" evidence="2">
    <location>
        <begin position="121"/>
        <end position="139"/>
    </location>
</feature>
<evidence type="ECO:0000313" key="4">
    <source>
        <dbReference type="EMBL" id="SEI96177.1"/>
    </source>
</evidence>
<dbReference type="AlphaFoldDB" id="A0A1H6V2V1"/>
<evidence type="ECO:0000259" key="3">
    <source>
        <dbReference type="Pfam" id="PF02517"/>
    </source>
</evidence>
<keyword evidence="2" id="KW-0812">Transmembrane</keyword>
<keyword evidence="2" id="KW-0472">Membrane</keyword>
<keyword evidence="2" id="KW-1133">Transmembrane helix</keyword>
<proteinExistence type="inferred from homology"/>
<organism evidence="4 5">
    <name type="scientific">Alkalibacterium gilvum</name>
    <dbReference type="NCBI Taxonomy" id="1130080"/>
    <lineage>
        <taxon>Bacteria</taxon>
        <taxon>Bacillati</taxon>
        <taxon>Bacillota</taxon>
        <taxon>Bacilli</taxon>
        <taxon>Lactobacillales</taxon>
        <taxon>Carnobacteriaceae</taxon>
        <taxon>Alkalibacterium</taxon>
    </lineage>
</organism>
<dbReference type="Pfam" id="PF02517">
    <property type="entry name" value="Rce1-like"/>
    <property type="match status" value="1"/>
</dbReference>
<evidence type="ECO:0000313" key="5">
    <source>
        <dbReference type="Proteomes" id="UP000198564"/>
    </source>
</evidence>
<dbReference type="GO" id="GO:0080120">
    <property type="term" value="P:CAAX-box protein maturation"/>
    <property type="evidence" value="ECO:0007669"/>
    <property type="project" value="UniProtKB-ARBA"/>
</dbReference>
<feature type="transmembrane region" description="Helical" evidence="2">
    <location>
        <begin position="80"/>
        <end position="101"/>
    </location>
</feature>
<sequence>MNNSTLNKKAATRIIFLFILIQLLAGIIPLFLPESLGAARALIPSLVFFSLGAIGMIFIEKRFNMSFAFEEKISKRKKDILLWGVLGVFIALFAQNIANFIEVQYLGSGTESVNTQMLVEFVRSYPIFIVIIGVAGPIMEEFVFRKAIFGMLIEKTGGIGAAVISSLLFAFIHFDGFLLVYSAMGFVFSWLYFKTKNIWTPILAHSLMNIIAVLANLYLTQ</sequence>
<dbReference type="STRING" id="1130080.SAMN04488113_13816"/>
<keyword evidence="5" id="KW-1185">Reference proteome</keyword>
<reference evidence="5" key="1">
    <citation type="submission" date="2016-10" db="EMBL/GenBank/DDBJ databases">
        <authorList>
            <person name="Varghese N."/>
            <person name="Submissions S."/>
        </authorList>
    </citation>
    <scope>NUCLEOTIDE SEQUENCE [LARGE SCALE GENOMIC DNA]</scope>
    <source>
        <strain evidence="5">DSM 25751</strain>
    </source>
</reference>
<dbReference type="InterPro" id="IPR003675">
    <property type="entry name" value="Rce1/LyrA-like_dom"/>
</dbReference>
<evidence type="ECO:0000256" key="2">
    <source>
        <dbReference type="SAM" id="Phobius"/>
    </source>
</evidence>
<evidence type="ECO:0000256" key="1">
    <source>
        <dbReference type="ARBA" id="ARBA00009067"/>
    </source>
</evidence>
<comment type="similarity">
    <text evidence="1">Belongs to the UPF0177 family.</text>
</comment>
<protein>
    <recommendedName>
        <fullName evidence="3">CAAX prenyl protease 2/Lysostaphin resistance protein A-like domain-containing protein</fullName>
    </recommendedName>
</protein>
<dbReference type="PANTHER" id="PTHR36435:SF6">
    <property type="entry name" value="ABORTIVE INFECTION PROTEIN"/>
    <property type="match status" value="1"/>
</dbReference>
<accession>A0A1H6V2V1</accession>
<feature type="transmembrane region" description="Helical" evidence="2">
    <location>
        <begin position="38"/>
        <end position="59"/>
    </location>
</feature>
<dbReference type="RefSeq" id="WP_177170557.1">
    <property type="nucleotide sequence ID" value="NZ_FNYW01000038.1"/>
</dbReference>
<dbReference type="GO" id="GO:0004175">
    <property type="term" value="F:endopeptidase activity"/>
    <property type="evidence" value="ECO:0007669"/>
    <property type="project" value="UniProtKB-ARBA"/>
</dbReference>
<feature type="transmembrane region" description="Helical" evidence="2">
    <location>
        <begin position="159"/>
        <end position="192"/>
    </location>
</feature>
<gene>
    <name evidence="4" type="ORF">SAMN04488113_13816</name>
</gene>
<dbReference type="Proteomes" id="UP000198564">
    <property type="component" value="Unassembled WGS sequence"/>
</dbReference>
<feature type="transmembrane region" description="Helical" evidence="2">
    <location>
        <begin position="12"/>
        <end position="32"/>
    </location>
</feature>
<dbReference type="EMBL" id="FNYW01000038">
    <property type="protein sequence ID" value="SEI96177.1"/>
    <property type="molecule type" value="Genomic_DNA"/>
</dbReference>